<evidence type="ECO:0000256" key="5">
    <source>
        <dbReference type="ARBA" id="ARBA00022597"/>
    </source>
</evidence>
<keyword evidence="3" id="KW-1003">Cell membrane</keyword>
<protein>
    <recommendedName>
        <fullName evidence="11">ABC transporter permease</fullName>
    </recommendedName>
</protein>
<dbReference type="CDD" id="cd06579">
    <property type="entry name" value="TM_PBP1_transp_AraH_like"/>
    <property type="match status" value="1"/>
</dbReference>
<accession>A0A0F9E9J2</accession>
<feature type="non-terminal residue" evidence="10">
    <location>
        <position position="242"/>
    </location>
</feature>
<feature type="transmembrane region" description="Helical" evidence="9">
    <location>
        <begin position="94"/>
        <end position="117"/>
    </location>
</feature>
<sequence>MSDKNNKIRNVNFGQYSIFIVNIIAFIFLSLLRENFFRYTNIYSIIFGISMEFLLVIGMTLLLIMGEIDLSIGSVFAFSGIFAGFLMMKLDMPTWAGILLCLCVTAAIGYINGFLVVRFRANSLMITIGTMIFFRGIADAFINLMRGVTYPSGYRAIANFRIGGINFTIILMVLLMIILEFLLLNHTAFKKFYYIGQNIRSAKLYGMKVEKIKHTVFILTSVTAGLAGIFAASRSGQTVYNT</sequence>
<evidence type="ECO:0000256" key="3">
    <source>
        <dbReference type="ARBA" id="ARBA00022475"/>
    </source>
</evidence>
<dbReference type="GO" id="GO:0022857">
    <property type="term" value="F:transmembrane transporter activity"/>
    <property type="evidence" value="ECO:0007669"/>
    <property type="project" value="InterPro"/>
</dbReference>
<dbReference type="InterPro" id="IPR001851">
    <property type="entry name" value="ABC_transp_permease"/>
</dbReference>
<reference evidence="10" key="1">
    <citation type="journal article" date="2015" name="Nature">
        <title>Complex archaea that bridge the gap between prokaryotes and eukaryotes.</title>
        <authorList>
            <person name="Spang A."/>
            <person name="Saw J.H."/>
            <person name="Jorgensen S.L."/>
            <person name="Zaremba-Niedzwiedzka K."/>
            <person name="Martijn J."/>
            <person name="Lind A.E."/>
            <person name="van Eijk R."/>
            <person name="Schleper C."/>
            <person name="Guy L."/>
            <person name="Ettema T.J."/>
        </authorList>
    </citation>
    <scope>NUCLEOTIDE SEQUENCE</scope>
</reference>
<dbReference type="PANTHER" id="PTHR32196:SF32">
    <property type="entry name" value="XYLOSE TRANSPORT SYSTEM PERMEASE PROTEIN XYLH"/>
    <property type="match status" value="1"/>
</dbReference>
<evidence type="ECO:0008006" key="11">
    <source>
        <dbReference type="Google" id="ProtNLM"/>
    </source>
</evidence>
<keyword evidence="2" id="KW-0813">Transport</keyword>
<keyword evidence="4" id="KW-0997">Cell inner membrane</keyword>
<dbReference type="Pfam" id="PF02653">
    <property type="entry name" value="BPD_transp_2"/>
    <property type="match status" value="1"/>
</dbReference>
<dbReference type="EMBL" id="LAZR01025835">
    <property type="protein sequence ID" value="KKL70659.1"/>
    <property type="molecule type" value="Genomic_DNA"/>
</dbReference>
<comment type="subcellular location">
    <subcellularLocation>
        <location evidence="1">Cell membrane</location>
        <topology evidence="1">Multi-pass membrane protein</topology>
    </subcellularLocation>
</comment>
<comment type="caution">
    <text evidence="10">The sequence shown here is derived from an EMBL/GenBank/DDBJ whole genome shotgun (WGS) entry which is preliminary data.</text>
</comment>
<feature type="transmembrane region" description="Helical" evidence="9">
    <location>
        <begin position="165"/>
        <end position="184"/>
    </location>
</feature>
<feature type="transmembrane region" description="Helical" evidence="9">
    <location>
        <begin position="124"/>
        <end position="145"/>
    </location>
</feature>
<proteinExistence type="predicted"/>
<dbReference type="PANTHER" id="PTHR32196">
    <property type="entry name" value="ABC TRANSPORTER PERMEASE PROTEIN YPHD-RELATED-RELATED"/>
    <property type="match status" value="1"/>
</dbReference>
<organism evidence="10">
    <name type="scientific">marine sediment metagenome</name>
    <dbReference type="NCBI Taxonomy" id="412755"/>
    <lineage>
        <taxon>unclassified sequences</taxon>
        <taxon>metagenomes</taxon>
        <taxon>ecological metagenomes</taxon>
    </lineage>
</organism>
<dbReference type="GO" id="GO:0005886">
    <property type="term" value="C:plasma membrane"/>
    <property type="evidence" value="ECO:0007669"/>
    <property type="project" value="UniProtKB-SubCell"/>
</dbReference>
<keyword evidence="8 9" id="KW-0472">Membrane</keyword>
<keyword evidence="5" id="KW-0762">Sugar transport</keyword>
<evidence type="ECO:0000256" key="1">
    <source>
        <dbReference type="ARBA" id="ARBA00004651"/>
    </source>
</evidence>
<dbReference type="AlphaFoldDB" id="A0A0F9E9J2"/>
<feature type="transmembrane region" description="Helical" evidence="9">
    <location>
        <begin position="70"/>
        <end position="88"/>
    </location>
</feature>
<evidence type="ECO:0000256" key="9">
    <source>
        <dbReference type="SAM" id="Phobius"/>
    </source>
</evidence>
<evidence type="ECO:0000256" key="7">
    <source>
        <dbReference type="ARBA" id="ARBA00022989"/>
    </source>
</evidence>
<keyword evidence="7 9" id="KW-1133">Transmembrane helix</keyword>
<gene>
    <name evidence="10" type="ORF">LCGC14_2102690</name>
</gene>
<evidence type="ECO:0000256" key="2">
    <source>
        <dbReference type="ARBA" id="ARBA00022448"/>
    </source>
</evidence>
<evidence type="ECO:0000256" key="4">
    <source>
        <dbReference type="ARBA" id="ARBA00022519"/>
    </source>
</evidence>
<evidence type="ECO:0000313" key="10">
    <source>
        <dbReference type="EMBL" id="KKL70659.1"/>
    </source>
</evidence>
<feature type="transmembrane region" description="Helical" evidence="9">
    <location>
        <begin position="42"/>
        <end position="63"/>
    </location>
</feature>
<evidence type="ECO:0000256" key="8">
    <source>
        <dbReference type="ARBA" id="ARBA00023136"/>
    </source>
</evidence>
<feature type="transmembrane region" description="Helical" evidence="9">
    <location>
        <begin position="12"/>
        <end position="30"/>
    </location>
</feature>
<feature type="transmembrane region" description="Helical" evidence="9">
    <location>
        <begin position="216"/>
        <end position="233"/>
    </location>
</feature>
<keyword evidence="6 9" id="KW-0812">Transmembrane</keyword>
<name>A0A0F9E9J2_9ZZZZ</name>
<evidence type="ECO:0000256" key="6">
    <source>
        <dbReference type="ARBA" id="ARBA00022692"/>
    </source>
</evidence>